<dbReference type="AlphaFoldDB" id="A0A1G6HWJ9"/>
<dbReference type="Proteomes" id="UP000324896">
    <property type="component" value="Unassembled WGS sequence"/>
</dbReference>
<gene>
    <name evidence="2" type="ORF">SAMN04488597_101185</name>
</gene>
<keyword evidence="1" id="KW-1133">Transmembrane helix</keyword>
<evidence type="ECO:0008006" key="4">
    <source>
        <dbReference type="Google" id="ProtNLM"/>
    </source>
</evidence>
<dbReference type="EMBL" id="FMYT01000001">
    <property type="protein sequence ID" value="SDB98687.1"/>
    <property type="molecule type" value="Genomic_DNA"/>
</dbReference>
<protein>
    <recommendedName>
        <fullName evidence="4">Type 4 fimbrial biogenesis protein PilX N-terminal domain-containing protein</fullName>
    </recommendedName>
</protein>
<feature type="transmembrane region" description="Helical" evidence="1">
    <location>
        <begin position="12"/>
        <end position="34"/>
    </location>
</feature>
<evidence type="ECO:0000313" key="3">
    <source>
        <dbReference type="Proteomes" id="UP000324896"/>
    </source>
</evidence>
<name>A0A1G6HWJ9_9FIRM</name>
<organism evidence="2 3">
    <name type="scientific">Halanaerobium congolense</name>
    <dbReference type="NCBI Taxonomy" id="54121"/>
    <lineage>
        <taxon>Bacteria</taxon>
        <taxon>Bacillati</taxon>
        <taxon>Bacillota</taxon>
        <taxon>Clostridia</taxon>
        <taxon>Halanaerobiales</taxon>
        <taxon>Halanaerobiaceae</taxon>
        <taxon>Halanaerobium</taxon>
    </lineage>
</organism>
<evidence type="ECO:0000256" key="1">
    <source>
        <dbReference type="SAM" id="Phobius"/>
    </source>
</evidence>
<keyword evidence="1" id="KW-0812">Transmembrane</keyword>
<dbReference type="RefSeq" id="WP_133505338.1">
    <property type="nucleotide sequence ID" value="NZ_FMYT01000001.1"/>
</dbReference>
<keyword evidence="1" id="KW-0472">Membrane</keyword>
<proteinExistence type="predicted"/>
<sequence>MIKIFKKEDGAVLMISIIMISVLLVLVTALAGSINSNISFTKRNENNIKAFYTAEAGIEKGINLLINSRDQVDNAIDQNDNYNFNSNNDSVWENNNKYNIEIIRDESNEDIYYIFSDGISNNLNKKIDIKALLINAIGGGTIIAGGDIDQYEDAPGNNFEVSIDSLFPNIPDVPDLKLEELELNSYTDFGVYNEEYNNGDRVYNSDPNQKIIIDAKNGIGSYVQNDITINDTIIVVSKGDVLLDNVKGDINNLVIIAEGKIDIQISNANNDFNNVFFYSAYKSNSDDENIDPAILVRDKINGNGHGAITTAPNNEIKGQMLTTGDALFYMKKGNNNKSGISYQNVPLPEEFKEISDYLQKNNNQDKKVELSNWNEE</sequence>
<evidence type="ECO:0000313" key="2">
    <source>
        <dbReference type="EMBL" id="SDB98687.1"/>
    </source>
</evidence>
<reference evidence="2 3" key="1">
    <citation type="submission" date="2016-10" db="EMBL/GenBank/DDBJ databases">
        <authorList>
            <person name="Varghese N."/>
            <person name="Submissions S."/>
        </authorList>
    </citation>
    <scope>NUCLEOTIDE SEQUENCE [LARGE SCALE GENOMIC DNA]</scope>
    <source>
        <strain evidence="2 3">WG10</strain>
    </source>
</reference>
<accession>A0A1G6HWJ9</accession>